<comment type="caution">
    <text evidence="1">The sequence shown here is derived from an EMBL/GenBank/DDBJ whole genome shotgun (WGS) entry which is preliminary data.</text>
</comment>
<sequence>MELQRLASGHHQESAIISERQFLLSHTRCSRDEHRWSDMHLPRKHKHKWHVSSICTEAIKPHQSNPRLSWSRCFGRRSLLDAGSQRLSPAQAEGGRIHISLDLTALLPFSLPPSLLTQQPSSFPNSAAVGRVEHSTWAGQHFSGHKLELDVNSEFK</sequence>
<evidence type="ECO:0000313" key="1">
    <source>
        <dbReference type="EMBL" id="TFK03728.1"/>
    </source>
</evidence>
<protein>
    <submittedName>
        <fullName evidence="1">Protein SSUH2-like protein</fullName>
    </submittedName>
</protein>
<reference evidence="1 2" key="1">
    <citation type="submission" date="2019-04" db="EMBL/GenBank/DDBJ databases">
        <title>Draft genome of the big-headed turtle Platysternon megacephalum.</title>
        <authorList>
            <person name="Gong S."/>
        </authorList>
    </citation>
    <scope>NUCLEOTIDE SEQUENCE [LARGE SCALE GENOMIC DNA]</scope>
    <source>
        <strain evidence="1">DO16091913</strain>
        <tissue evidence="1">Muscle</tissue>
    </source>
</reference>
<dbReference type="EMBL" id="QXTE01000152">
    <property type="protein sequence ID" value="TFK03728.1"/>
    <property type="molecule type" value="Genomic_DNA"/>
</dbReference>
<organism evidence="1 2">
    <name type="scientific">Platysternon megacephalum</name>
    <name type="common">big-headed turtle</name>
    <dbReference type="NCBI Taxonomy" id="55544"/>
    <lineage>
        <taxon>Eukaryota</taxon>
        <taxon>Metazoa</taxon>
        <taxon>Chordata</taxon>
        <taxon>Craniata</taxon>
        <taxon>Vertebrata</taxon>
        <taxon>Euteleostomi</taxon>
        <taxon>Archelosauria</taxon>
        <taxon>Testudinata</taxon>
        <taxon>Testudines</taxon>
        <taxon>Cryptodira</taxon>
        <taxon>Durocryptodira</taxon>
        <taxon>Testudinoidea</taxon>
        <taxon>Platysternidae</taxon>
        <taxon>Platysternon</taxon>
    </lineage>
</organism>
<name>A0A4D9E621_9SAUR</name>
<keyword evidence="2" id="KW-1185">Reference proteome</keyword>
<dbReference type="AlphaFoldDB" id="A0A4D9E621"/>
<accession>A0A4D9E621</accession>
<gene>
    <name evidence="1" type="ORF">DR999_PMT13753</name>
</gene>
<evidence type="ECO:0000313" key="2">
    <source>
        <dbReference type="Proteomes" id="UP000297703"/>
    </source>
</evidence>
<proteinExistence type="predicted"/>
<dbReference type="Proteomes" id="UP000297703">
    <property type="component" value="Unassembled WGS sequence"/>
</dbReference>
<reference evidence="1 2" key="2">
    <citation type="submission" date="2019-04" db="EMBL/GenBank/DDBJ databases">
        <title>The genome sequence of big-headed turtle.</title>
        <authorList>
            <person name="Gong S."/>
        </authorList>
    </citation>
    <scope>NUCLEOTIDE SEQUENCE [LARGE SCALE GENOMIC DNA]</scope>
    <source>
        <strain evidence="1">DO16091913</strain>
        <tissue evidence="1">Muscle</tissue>
    </source>
</reference>